<dbReference type="GO" id="GO:1901135">
    <property type="term" value="P:carbohydrate derivative metabolic process"/>
    <property type="evidence" value="ECO:0007669"/>
    <property type="project" value="UniProtKB-ARBA"/>
</dbReference>
<dbReference type="Gene3D" id="3.40.50.2000">
    <property type="entry name" value="Glycogen Phosphorylase B"/>
    <property type="match status" value="2"/>
</dbReference>
<name>A0A3D8VJH5_9GAMM</name>
<proteinExistence type="predicted"/>
<dbReference type="SUPFAM" id="SSF53756">
    <property type="entry name" value="UDP-Glycosyltransferase/glycogen phosphorylase"/>
    <property type="match status" value="1"/>
</dbReference>
<evidence type="ECO:0000259" key="2">
    <source>
        <dbReference type="Pfam" id="PF13439"/>
    </source>
</evidence>
<dbReference type="AlphaFoldDB" id="A0A3D8VJH5"/>
<dbReference type="Pfam" id="PF00534">
    <property type="entry name" value="Glycos_transf_1"/>
    <property type="match status" value="1"/>
</dbReference>
<feature type="domain" description="Glycosyltransferase subfamily 4-like N-terminal" evidence="2">
    <location>
        <begin position="40"/>
        <end position="202"/>
    </location>
</feature>
<accession>A0A3D8VJH5</accession>
<reference evidence="3 4" key="1">
    <citation type="submission" date="2018-08" db="EMBL/GenBank/DDBJ databases">
        <title>Lysobacter soli KCTC 22011, whole genome shotgun sequence.</title>
        <authorList>
            <person name="Zhang X."/>
            <person name="Feng G."/>
            <person name="Zhu H."/>
        </authorList>
    </citation>
    <scope>NUCLEOTIDE SEQUENCE [LARGE SCALE GENOMIC DNA]</scope>
    <source>
        <strain evidence="3 4">KCTC 22011</strain>
    </source>
</reference>
<keyword evidence="4" id="KW-1185">Reference proteome</keyword>
<protein>
    <submittedName>
        <fullName evidence="3">Glycosyltransferase</fullName>
    </submittedName>
</protein>
<comment type="caution">
    <text evidence="3">The sequence shown here is derived from an EMBL/GenBank/DDBJ whole genome shotgun (WGS) entry which is preliminary data.</text>
</comment>
<dbReference type="InterPro" id="IPR001296">
    <property type="entry name" value="Glyco_trans_1"/>
</dbReference>
<dbReference type="Pfam" id="PF13439">
    <property type="entry name" value="Glyco_transf_4"/>
    <property type="match status" value="1"/>
</dbReference>
<evidence type="ECO:0000259" key="1">
    <source>
        <dbReference type="Pfam" id="PF00534"/>
    </source>
</evidence>
<gene>
    <name evidence="3" type="ORF">DX912_01830</name>
</gene>
<dbReference type="Proteomes" id="UP000256829">
    <property type="component" value="Unassembled WGS sequence"/>
</dbReference>
<dbReference type="GO" id="GO:0016757">
    <property type="term" value="F:glycosyltransferase activity"/>
    <property type="evidence" value="ECO:0007669"/>
    <property type="project" value="InterPro"/>
</dbReference>
<feature type="domain" description="Glycosyl transferase family 1" evidence="1">
    <location>
        <begin position="215"/>
        <end position="378"/>
    </location>
</feature>
<evidence type="ECO:0000313" key="4">
    <source>
        <dbReference type="Proteomes" id="UP000256829"/>
    </source>
</evidence>
<organism evidence="3 4">
    <name type="scientific">Lysobacter soli</name>
    <dbReference type="NCBI Taxonomy" id="453783"/>
    <lineage>
        <taxon>Bacteria</taxon>
        <taxon>Pseudomonadati</taxon>
        <taxon>Pseudomonadota</taxon>
        <taxon>Gammaproteobacteria</taxon>
        <taxon>Lysobacterales</taxon>
        <taxon>Lysobacteraceae</taxon>
        <taxon>Lysobacter</taxon>
    </lineage>
</organism>
<evidence type="ECO:0000313" key="3">
    <source>
        <dbReference type="EMBL" id="RDY69519.1"/>
    </source>
</evidence>
<dbReference type="PANTHER" id="PTHR12526">
    <property type="entry name" value="GLYCOSYLTRANSFERASE"/>
    <property type="match status" value="1"/>
</dbReference>
<dbReference type="EMBL" id="QTJR01000001">
    <property type="protein sequence ID" value="RDY69519.1"/>
    <property type="molecule type" value="Genomic_DNA"/>
</dbReference>
<dbReference type="InterPro" id="IPR028098">
    <property type="entry name" value="Glyco_trans_4-like_N"/>
</dbReference>
<keyword evidence="3" id="KW-0808">Transferase</keyword>
<sequence length="404" mass="44858">MTRMPPSSAFAIPAEPTATARVADRRIRLLLVTDTPVLAPGGSERFLQNLATRLPADAYRITLVQLHEQDMPGNHGRHLLTQPHLRMMSLPVHAVYDRSGLRAYRELSSMLRRERFDVVQSQHEKADVLNALLPRLPGTVYISNRRDMGFKKSPKLQHAFRWLNPRFDTVVAPARQILSGLAQCERLDPLRMTWIPNGVDTRHYAPAPLQRRLDARAVLGLDADAIVFGCVARITPVKRHVDLLEAFASMRRHVPQARLLLVGDGPGLPEIQAKIAELGLGEEVLLLSFRDDVADLLPAMDALVLCSSSEGMSNAILEAMACGLPVVATAVGGNLHLVQHEQTGLLVPPLDPISLAASLQWLAQSPHARRRMGLAARSRIEREFSLDSMVLAFDRLYHRLLGRE</sequence>
<dbReference type="PANTHER" id="PTHR12526:SF636">
    <property type="entry name" value="BLL3647 PROTEIN"/>
    <property type="match status" value="1"/>
</dbReference>